<dbReference type="Proteomes" id="UP000001422">
    <property type="component" value="Chromosome"/>
</dbReference>
<evidence type="ECO:0000256" key="1">
    <source>
        <dbReference type="SAM" id="MobiDB-lite"/>
    </source>
</evidence>
<feature type="region of interest" description="Disordered" evidence="1">
    <location>
        <begin position="24"/>
        <end position="101"/>
    </location>
</feature>
<evidence type="ECO:0000313" key="2">
    <source>
        <dbReference type="EMBL" id="CAE06882.1"/>
    </source>
</evidence>
<evidence type="ECO:0000313" key="3">
    <source>
        <dbReference type="Proteomes" id="UP000001422"/>
    </source>
</evidence>
<name>Q7U991_PARMW</name>
<protein>
    <submittedName>
        <fullName evidence="2">Uncharacterized protein</fullName>
    </submittedName>
</protein>
<feature type="compositionally biased region" description="Basic and acidic residues" evidence="1">
    <location>
        <begin position="51"/>
        <end position="63"/>
    </location>
</feature>
<accession>Q7U991</accession>
<feature type="compositionally biased region" description="Polar residues" evidence="1">
    <location>
        <begin position="26"/>
        <end position="35"/>
    </location>
</feature>
<feature type="compositionally biased region" description="Basic residues" evidence="1">
    <location>
        <begin position="64"/>
        <end position="76"/>
    </location>
</feature>
<proteinExistence type="predicted"/>
<gene>
    <name evidence="2" type="ordered locus">SYNW0367</name>
</gene>
<organism evidence="2 3">
    <name type="scientific">Parasynechococcus marenigrum (strain WH8102)</name>
    <dbReference type="NCBI Taxonomy" id="84588"/>
    <lineage>
        <taxon>Bacteria</taxon>
        <taxon>Bacillati</taxon>
        <taxon>Cyanobacteriota</taxon>
        <taxon>Cyanophyceae</taxon>
        <taxon>Synechococcales</taxon>
        <taxon>Prochlorococcaceae</taxon>
        <taxon>Parasynechococcus</taxon>
        <taxon>Parasynechococcus marenigrum</taxon>
    </lineage>
</organism>
<dbReference type="AlphaFoldDB" id="Q7U991"/>
<reference evidence="2 3" key="1">
    <citation type="journal article" date="2003" name="Nature">
        <title>The genome of a motile marine Synechococcus.</title>
        <authorList>
            <person name="Palenik B."/>
            <person name="Brahamsha B."/>
            <person name="Larimer F."/>
            <person name="Land M."/>
            <person name="Hauser L."/>
            <person name="Chain P."/>
            <person name="Lamerdin J."/>
            <person name="Regala W."/>
            <person name="Allen E.A."/>
            <person name="McCarren J."/>
            <person name="Paulsen I."/>
            <person name="Dufresne A."/>
            <person name="Partensky F."/>
            <person name="Webb E."/>
            <person name="Waterbury J."/>
        </authorList>
    </citation>
    <scope>NUCLEOTIDE SEQUENCE [LARGE SCALE GENOMIC DNA]</scope>
    <source>
        <strain evidence="2 3">WH8102</strain>
    </source>
</reference>
<dbReference type="KEGG" id="syw:SYNW0367"/>
<keyword evidence="3" id="KW-1185">Reference proteome</keyword>
<dbReference type="HOGENOM" id="CLU_1004470_0_0_3"/>
<sequence>MKKPAVAAAGLDLDFNYSNLGPAAWEQQSPQSQPVLDTDSCPILNNNSVHNETDPRQSQEARRQRSRRGGVRRRSGRVPAIQAEQRHGRIAQSSSRRSPCPVCGRVRNGHCRWGDGVWNCFVGDTNHPPSNIRIGDVIDINGEHAALVATDGGHSGNSYVFRAHTALNRTRARQVAKPAPKDSGYMAWIEVLIADADTALAITDFQLHNTPPPELQHLLALINVSTELVDDCLTKVKADTRQGWDHQITVLETAAAALKKQKRMADHFRWHYLGEVE</sequence>
<dbReference type="EMBL" id="BX569690">
    <property type="protein sequence ID" value="CAE06882.1"/>
    <property type="molecule type" value="Genomic_DNA"/>
</dbReference>
<dbReference type="STRING" id="84588.SYNW0367"/>